<sequence>MHGWLGLPLVRVFTDFAVALLLGVGALSLSAGLTALLYSLIMVAAVIQHQLVTPLGYAEQ</sequence>
<protein>
    <submittedName>
        <fullName evidence="2">Uncharacterized protein</fullName>
    </submittedName>
</protein>
<feature type="transmembrane region" description="Helical" evidence="1">
    <location>
        <begin position="20"/>
        <end position="47"/>
    </location>
</feature>
<gene>
    <name evidence="2" type="ORF">Dxin01_01859</name>
</gene>
<evidence type="ECO:0000313" key="3">
    <source>
        <dbReference type="Proteomes" id="UP001458946"/>
    </source>
</evidence>
<comment type="caution">
    <text evidence="2">The sequence shown here is derived from an EMBL/GenBank/DDBJ whole genome shotgun (WGS) entry which is preliminary data.</text>
</comment>
<organism evidence="2 3">
    <name type="scientific">Deinococcus xinjiangensis</name>
    <dbReference type="NCBI Taxonomy" id="457454"/>
    <lineage>
        <taxon>Bacteria</taxon>
        <taxon>Thermotogati</taxon>
        <taxon>Deinococcota</taxon>
        <taxon>Deinococci</taxon>
        <taxon>Deinococcales</taxon>
        <taxon>Deinococcaceae</taxon>
        <taxon>Deinococcus</taxon>
    </lineage>
</organism>
<dbReference type="Proteomes" id="UP001458946">
    <property type="component" value="Unassembled WGS sequence"/>
</dbReference>
<evidence type="ECO:0000313" key="2">
    <source>
        <dbReference type="EMBL" id="GAA5502120.1"/>
    </source>
</evidence>
<keyword evidence="1" id="KW-0472">Membrane</keyword>
<reference evidence="2 3" key="1">
    <citation type="submission" date="2024-02" db="EMBL/GenBank/DDBJ databases">
        <title>Deinococcus xinjiangensis NBRC 107630.</title>
        <authorList>
            <person name="Ichikawa N."/>
            <person name="Katano-Makiyama Y."/>
            <person name="Hidaka K."/>
        </authorList>
    </citation>
    <scope>NUCLEOTIDE SEQUENCE [LARGE SCALE GENOMIC DNA]</scope>
    <source>
        <strain evidence="2 3">NBRC 107630</strain>
    </source>
</reference>
<evidence type="ECO:0000256" key="1">
    <source>
        <dbReference type="SAM" id="Phobius"/>
    </source>
</evidence>
<keyword evidence="1" id="KW-1133">Transmembrane helix</keyword>
<dbReference type="EMBL" id="BAABRN010000018">
    <property type="protein sequence ID" value="GAA5502120.1"/>
    <property type="molecule type" value="Genomic_DNA"/>
</dbReference>
<keyword evidence="1" id="KW-0812">Transmembrane</keyword>
<keyword evidence="3" id="KW-1185">Reference proteome</keyword>
<proteinExistence type="predicted"/>
<accession>A0ABP9VC42</accession>
<dbReference type="RefSeq" id="WP_353542090.1">
    <property type="nucleotide sequence ID" value="NZ_BAABRN010000018.1"/>
</dbReference>
<name>A0ABP9VC42_9DEIO</name>